<dbReference type="Pfam" id="PF13091">
    <property type="entry name" value="PLDc_2"/>
    <property type="match status" value="2"/>
</dbReference>
<evidence type="ECO:0000256" key="9">
    <source>
        <dbReference type="HAMAP-Rule" id="MF_01917"/>
    </source>
</evidence>
<keyword evidence="4" id="KW-0677">Repeat</keyword>
<keyword evidence="8 9" id="KW-1208">Phospholipid metabolism</keyword>
<dbReference type="InterPro" id="IPR025202">
    <property type="entry name" value="PLD-like_dom"/>
</dbReference>
<dbReference type="SMART" id="SM00155">
    <property type="entry name" value="PLDc"/>
    <property type="match status" value="2"/>
</dbReference>
<keyword evidence="3 9" id="KW-0808">Transferase</keyword>
<comment type="similarity">
    <text evidence="9">Belongs to the phospholipase D family. Cardiolipin synthase subfamily. ClsB sub-subfamily.</text>
</comment>
<dbReference type="GO" id="GO:0032049">
    <property type="term" value="P:cardiolipin biosynthetic process"/>
    <property type="evidence" value="ECO:0007669"/>
    <property type="project" value="InterPro"/>
</dbReference>
<dbReference type="NCBIfam" id="NF008427">
    <property type="entry name" value="PRK11263.1"/>
    <property type="match status" value="1"/>
</dbReference>
<comment type="subcellular location">
    <subcellularLocation>
        <location evidence="9">Cell membrane</location>
        <topology evidence="9">Peripheral membrane protein</topology>
    </subcellularLocation>
</comment>
<dbReference type="Proteomes" id="UP000545386">
    <property type="component" value="Unassembled WGS sequence"/>
</dbReference>
<dbReference type="GO" id="GO:0005886">
    <property type="term" value="C:plasma membrane"/>
    <property type="evidence" value="ECO:0007669"/>
    <property type="project" value="UniProtKB-SubCell"/>
</dbReference>
<dbReference type="CDD" id="cd09159">
    <property type="entry name" value="PLDc_ybhO_like_2"/>
    <property type="match status" value="1"/>
</dbReference>
<evidence type="ECO:0000313" key="11">
    <source>
        <dbReference type="EMBL" id="MBC2768985.1"/>
    </source>
</evidence>
<dbReference type="EMBL" id="JACJUU010000002">
    <property type="protein sequence ID" value="MBC2768985.1"/>
    <property type="molecule type" value="Genomic_DNA"/>
</dbReference>
<evidence type="ECO:0000256" key="3">
    <source>
        <dbReference type="ARBA" id="ARBA00022679"/>
    </source>
</evidence>
<comment type="function">
    <text evidence="9">Catalyzes the phosphatidyl group transfer from one phosphatidylglycerol molecule to another to form cardiolipin (CL) (diphosphatidylglycerol) and glycerol.</text>
</comment>
<dbReference type="InterPro" id="IPR030872">
    <property type="entry name" value="Cardiolipin_synth_ClsB"/>
</dbReference>
<evidence type="ECO:0000313" key="12">
    <source>
        <dbReference type="Proteomes" id="UP000545386"/>
    </source>
</evidence>
<feature type="active site" evidence="9">
    <location>
        <position position="329"/>
    </location>
</feature>
<dbReference type="GO" id="GO:0008808">
    <property type="term" value="F:cardiolipin synthase activity"/>
    <property type="evidence" value="ECO:0007669"/>
    <property type="project" value="InterPro"/>
</dbReference>
<dbReference type="Gene3D" id="3.30.870.10">
    <property type="entry name" value="Endonuclease Chain A"/>
    <property type="match status" value="2"/>
</dbReference>
<dbReference type="SUPFAM" id="SSF56024">
    <property type="entry name" value="Phospholipase D/nuclease"/>
    <property type="match status" value="2"/>
</dbReference>
<dbReference type="PANTHER" id="PTHR21248:SF23">
    <property type="entry name" value="CARDIOLIPIN SYNTHASE B"/>
    <property type="match status" value="1"/>
</dbReference>
<keyword evidence="5 9" id="KW-0443">Lipid metabolism</keyword>
<keyword evidence="2 9" id="KW-0444">Lipid biosynthesis</keyword>
<dbReference type="PROSITE" id="PS50035">
    <property type="entry name" value="PLD"/>
    <property type="match status" value="2"/>
</dbReference>
<gene>
    <name evidence="9 11" type="primary">clsB</name>
    <name evidence="11" type="ORF">GTU67_03535</name>
</gene>
<dbReference type="InterPro" id="IPR001736">
    <property type="entry name" value="PLipase_D/transphosphatidylase"/>
</dbReference>
<evidence type="ECO:0000256" key="5">
    <source>
        <dbReference type="ARBA" id="ARBA00023098"/>
    </source>
</evidence>
<evidence type="ECO:0000259" key="10">
    <source>
        <dbReference type="PROSITE" id="PS50035"/>
    </source>
</evidence>
<feature type="active site" evidence="9">
    <location>
        <position position="126"/>
    </location>
</feature>
<reference evidence="11 12" key="1">
    <citation type="submission" date="2020-08" db="EMBL/GenBank/DDBJ databases">
        <title>Paraeoetvoesia sp. YC-7-48 draft genome sequence.</title>
        <authorList>
            <person name="Yao L."/>
        </authorList>
    </citation>
    <scope>NUCLEOTIDE SEQUENCE [LARGE SCALE GENOMIC DNA]</scope>
    <source>
        <strain evidence="12">YC-7-48</strain>
    </source>
</reference>
<evidence type="ECO:0000256" key="4">
    <source>
        <dbReference type="ARBA" id="ARBA00022737"/>
    </source>
</evidence>
<evidence type="ECO:0000256" key="8">
    <source>
        <dbReference type="ARBA" id="ARBA00023264"/>
    </source>
</evidence>
<keyword evidence="7 9" id="KW-0594">Phospholipid biosynthesis</keyword>
<feature type="active site" evidence="9">
    <location>
        <position position="324"/>
    </location>
</feature>
<evidence type="ECO:0000256" key="6">
    <source>
        <dbReference type="ARBA" id="ARBA00023136"/>
    </source>
</evidence>
<sequence>MNKPGPDRYPDFVRWRDGNEVALLQNGAEYFPTLFQAIDQARFSIQLETYIFNLDDTGLKLLAHLRAACERGVRVRVVVDGFGSAPNAEAIGREVMQMGGRYRVYRPEPQGIEFYRFSLRRLRRLHRKLVVIDQSVAFVGGINVLDDLVDVPDDGQGPKPRFDFAVKVRGPIVQDLFKAQSDLWMRMAWRHRSDWAAFYKRVRGWRRRRDIALMQRSGPVTGGVRAAALFRDNVRFRKTIESAYIGAIYRAQRDILIANSYFLPGRALKKALQDAAARGVAVRLLLQGRSEYTLQFRACRSMYGKLLKHGIRIYEYMPSYLHAKVAVIDDRAMVGSANMDPFSLLLAREANVYVDDAGFAAQLRERLEAQLQGSSQNVTPLVYEKRSWLTMFLDACAHRLLRLGVAVTGKSSEY</sequence>
<evidence type="ECO:0000256" key="7">
    <source>
        <dbReference type="ARBA" id="ARBA00023209"/>
    </source>
</evidence>
<name>A0A842HQ36_9BURK</name>
<feature type="active site" evidence="9">
    <location>
        <position position="322"/>
    </location>
</feature>
<organism evidence="11 12">
    <name type="scientific">Pusillimonas minor</name>
    <dbReference type="NCBI Taxonomy" id="2697024"/>
    <lineage>
        <taxon>Bacteria</taxon>
        <taxon>Pseudomonadati</taxon>
        <taxon>Pseudomonadota</taxon>
        <taxon>Betaproteobacteria</taxon>
        <taxon>Burkholderiales</taxon>
        <taxon>Alcaligenaceae</taxon>
        <taxon>Pusillimonas</taxon>
    </lineage>
</organism>
<dbReference type="RefSeq" id="WP_185778795.1">
    <property type="nucleotide sequence ID" value="NZ_JACJUU010000002.1"/>
</dbReference>
<evidence type="ECO:0000256" key="1">
    <source>
        <dbReference type="ARBA" id="ARBA00022475"/>
    </source>
</evidence>
<comment type="caution">
    <text evidence="11">The sequence shown here is derived from an EMBL/GenBank/DDBJ whole genome shotgun (WGS) entry which is preliminary data.</text>
</comment>
<feature type="active site" evidence="9">
    <location>
        <position position="133"/>
    </location>
</feature>
<dbReference type="PANTHER" id="PTHR21248">
    <property type="entry name" value="CARDIOLIPIN SYNTHASE"/>
    <property type="match status" value="1"/>
</dbReference>
<accession>A0A842HQ36</accession>
<dbReference type="AlphaFoldDB" id="A0A842HQ36"/>
<dbReference type="HAMAP" id="MF_01917">
    <property type="entry name" value="Cardiolipin_synth_ClsB"/>
    <property type="match status" value="1"/>
</dbReference>
<comment type="catalytic activity">
    <reaction evidence="9">
        <text>2 a 1,2-diacyl-sn-glycero-3-phospho-(1'-sn-glycerol) = a cardiolipin + glycerol</text>
        <dbReference type="Rhea" id="RHEA:31451"/>
        <dbReference type="ChEBI" id="CHEBI:17754"/>
        <dbReference type="ChEBI" id="CHEBI:62237"/>
        <dbReference type="ChEBI" id="CHEBI:64716"/>
    </reaction>
</comment>
<protein>
    <recommendedName>
        <fullName evidence="9">Cardiolipin synthase B</fullName>
        <shortName evidence="9">CL synthase</shortName>
        <ecNumber evidence="9">2.7.8.-</ecNumber>
    </recommendedName>
</protein>
<dbReference type="EC" id="2.7.8.-" evidence="9"/>
<keyword evidence="1 9" id="KW-1003">Cell membrane</keyword>
<keyword evidence="12" id="KW-1185">Reference proteome</keyword>
<evidence type="ECO:0000256" key="2">
    <source>
        <dbReference type="ARBA" id="ARBA00022516"/>
    </source>
</evidence>
<feature type="domain" description="PLD phosphodiesterase" evidence="10">
    <location>
        <begin position="121"/>
        <end position="148"/>
    </location>
</feature>
<proteinExistence type="inferred from homology"/>
<feature type="domain" description="PLD phosphodiesterase" evidence="10">
    <location>
        <begin position="317"/>
        <end position="343"/>
    </location>
</feature>
<keyword evidence="6 9" id="KW-0472">Membrane</keyword>
<feature type="active site" evidence="9">
    <location>
        <position position="128"/>
    </location>
</feature>